<dbReference type="PROSITE" id="PS51257">
    <property type="entry name" value="PROKAR_LIPOPROTEIN"/>
    <property type="match status" value="1"/>
</dbReference>
<feature type="signal peptide" evidence="1">
    <location>
        <begin position="1"/>
        <end position="18"/>
    </location>
</feature>
<dbReference type="AlphaFoldDB" id="A0A918CG11"/>
<protein>
    <recommendedName>
        <fullName evidence="4">Lipoprotein</fullName>
    </recommendedName>
</protein>
<keyword evidence="3" id="KW-1185">Reference proteome</keyword>
<comment type="caution">
    <text evidence="2">The sequence shown here is derived from an EMBL/GenBank/DDBJ whole genome shotgun (WGS) entry which is preliminary data.</text>
</comment>
<gene>
    <name evidence="2" type="ORF">GCM10008957_36110</name>
</gene>
<sequence length="217" mass="22296">MKKIYAFALLTATLPMLASCGSVVGALVPPQEITNPAGLTGVTLAPSDELQVESVRGTINYSTSTSNPPASFDDFKFPDNIPFNIRPHGLAFNTGFASATVSGLCSAPQNINVTLKSVSITVKDAVNSATIVQTPTLVLKLTRTAVGVGTASYSIESNALTLSADASTSDAVINVLTTGGKNDASFKAIISADQNSLAGCRLSFTLGNTTATLSNFS</sequence>
<accession>A0A918CG11</accession>
<evidence type="ECO:0000313" key="2">
    <source>
        <dbReference type="EMBL" id="GGR20546.1"/>
    </source>
</evidence>
<dbReference type="RefSeq" id="WP_189091907.1">
    <property type="nucleotide sequence ID" value="NZ_BMQL01000025.1"/>
</dbReference>
<evidence type="ECO:0000256" key="1">
    <source>
        <dbReference type="SAM" id="SignalP"/>
    </source>
</evidence>
<evidence type="ECO:0000313" key="3">
    <source>
        <dbReference type="Proteomes" id="UP000603865"/>
    </source>
</evidence>
<evidence type="ECO:0008006" key="4">
    <source>
        <dbReference type="Google" id="ProtNLM"/>
    </source>
</evidence>
<proteinExistence type="predicted"/>
<keyword evidence="1" id="KW-0732">Signal</keyword>
<dbReference type="Proteomes" id="UP000603865">
    <property type="component" value="Unassembled WGS sequence"/>
</dbReference>
<organism evidence="2 3">
    <name type="scientific">Deinococcus ruber</name>
    <dbReference type="NCBI Taxonomy" id="1848197"/>
    <lineage>
        <taxon>Bacteria</taxon>
        <taxon>Thermotogati</taxon>
        <taxon>Deinococcota</taxon>
        <taxon>Deinococci</taxon>
        <taxon>Deinococcales</taxon>
        <taxon>Deinococcaceae</taxon>
        <taxon>Deinococcus</taxon>
    </lineage>
</organism>
<dbReference type="EMBL" id="BMQL01000025">
    <property type="protein sequence ID" value="GGR20546.1"/>
    <property type="molecule type" value="Genomic_DNA"/>
</dbReference>
<feature type="chain" id="PRO_5037915866" description="Lipoprotein" evidence="1">
    <location>
        <begin position="19"/>
        <end position="217"/>
    </location>
</feature>
<reference evidence="2" key="2">
    <citation type="submission" date="2020-09" db="EMBL/GenBank/DDBJ databases">
        <authorList>
            <person name="Sun Q."/>
            <person name="Ohkuma M."/>
        </authorList>
    </citation>
    <scope>NUCLEOTIDE SEQUENCE</scope>
    <source>
        <strain evidence="2">JCM 31311</strain>
    </source>
</reference>
<reference evidence="2" key="1">
    <citation type="journal article" date="2014" name="Int. J. Syst. Evol. Microbiol.">
        <title>Complete genome sequence of Corynebacterium casei LMG S-19264T (=DSM 44701T), isolated from a smear-ripened cheese.</title>
        <authorList>
            <consortium name="US DOE Joint Genome Institute (JGI-PGF)"/>
            <person name="Walter F."/>
            <person name="Albersmeier A."/>
            <person name="Kalinowski J."/>
            <person name="Ruckert C."/>
        </authorList>
    </citation>
    <scope>NUCLEOTIDE SEQUENCE</scope>
    <source>
        <strain evidence="2">JCM 31311</strain>
    </source>
</reference>
<name>A0A918CG11_9DEIO</name>